<evidence type="ECO:0000313" key="1">
    <source>
        <dbReference type="EMBL" id="ODV60303.1"/>
    </source>
</evidence>
<proteinExistence type="predicted"/>
<evidence type="ECO:0000313" key="2">
    <source>
        <dbReference type="Proteomes" id="UP000095038"/>
    </source>
</evidence>
<sequence length="50" mass="5791">MAVDNRHTEFVKPSYINNQKDLNNIRLMLRSDNSILGLILNNLSVLHKKV</sequence>
<feature type="non-terminal residue" evidence="1">
    <location>
        <position position="50"/>
    </location>
</feature>
<organism evidence="1 2">
    <name type="scientific">Ascoidea rubescens DSM 1968</name>
    <dbReference type="NCBI Taxonomy" id="1344418"/>
    <lineage>
        <taxon>Eukaryota</taxon>
        <taxon>Fungi</taxon>
        <taxon>Dikarya</taxon>
        <taxon>Ascomycota</taxon>
        <taxon>Saccharomycotina</taxon>
        <taxon>Saccharomycetes</taxon>
        <taxon>Ascoideaceae</taxon>
        <taxon>Ascoidea</taxon>
    </lineage>
</organism>
<dbReference type="RefSeq" id="XP_020046610.1">
    <property type="nucleotide sequence ID" value="XM_020193421.1"/>
</dbReference>
<reference evidence="2" key="1">
    <citation type="submission" date="2016-05" db="EMBL/GenBank/DDBJ databases">
        <title>Comparative genomics of biotechnologically important yeasts.</title>
        <authorList>
            <consortium name="DOE Joint Genome Institute"/>
            <person name="Riley R."/>
            <person name="Haridas S."/>
            <person name="Wolfe K.H."/>
            <person name="Lopes M.R."/>
            <person name="Hittinger C.T."/>
            <person name="Goker M."/>
            <person name="Salamov A."/>
            <person name="Wisecaver J."/>
            <person name="Long T.M."/>
            <person name="Aerts A.L."/>
            <person name="Barry K."/>
            <person name="Choi C."/>
            <person name="Clum A."/>
            <person name="Coughlan A.Y."/>
            <person name="Deshpande S."/>
            <person name="Douglass A.P."/>
            <person name="Hanson S.J."/>
            <person name="Klenk H.-P."/>
            <person name="Labutti K."/>
            <person name="Lapidus A."/>
            <person name="Lindquist E."/>
            <person name="Lipzen A."/>
            <person name="Meier-Kolthoff J.P."/>
            <person name="Ohm R.A."/>
            <person name="Otillar R.P."/>
            <person name="Pangilinan J."/>
            <person name="Peng Y."/>
            <person name="Rokas A."/>
            <person name="Rosa C.A."/>
            <person name="Scheuner C."/>
            <person name="Sibirny A.A."/>
            <person name="Slot J.C."/>
            <person name="Stielow J.B."/>
            <person name="Sun H."/>
            <person name="Kurtzman C.P."/>
            <person name="Blackwell M."/>
            <person name="Grigoriev I.V."/>
            <person name="Jeffries T.W."/>
        </authorList>
    </citation>
    <scope>NUCLEOTIDE SEQUENCE [LARGE SCALE GENOMIC DNA]</scope>
    <source>
        <strain evidence="2">DSM 1968</strain>
    </source>
</reference>
<dbReference type="GeneID" id="30967057"/>
<dbReference type="InParanoid" id="A0A1D2VFL2"/>
<accession>A0A1D2VFL2</accession>
<protein>
    <submittedName>
        <fullName evidence="1">Uncharacterized protein</fullName>
    </submittedName>
</protein>
<keyword evidence="2" id="KW-1185">Reference proteome</keyword>
<gene>
    <name evidence="1" type="ORF">ASCRUDRAFT_76318</name>
</gene>
<dbReference type="AlphaFoldDB" id="A0A1D2VFL2"/>
<name>A0A1D2VFL2_9ASCO</name>
<dbReference type="Proteomes" id="UP000095038">
    <property type="component" value="Unassembled WGS sequence"/>
</dbReference>
<dbReference type="EMBL" id="KV454482">
    <property type="protein sequence ID" value="ODV60303.1"/>
    <property type="molecule type" value="Genomic_DNA"/>
</dbReference>